<dbReference type="Proteomes" id="UP000075304">
    <property type="component" value="Unassembled WGS sequence"/>
</dbReference>
<name>A0A150JZR5_HEYCO</name>
<dbReference type="Pfam" id="PF11167">
    <property type="entry name" value="DUF2953"/>
    <property type="match status" value="1"/>
</dbReference>
<evidence type="ECO:0000313" key="2">
    <source>
        <dbReference type="Proteomes" id="UP000075304"/>
    </source>
</evidence>
<sequence>MQKRLMMEMIWWLSAFFALAAITAILWFSSLSVLIEYGHRLDDDKIFIQIRVWGIICYTVKIPAVKVDRKKPGVVYEKETKHAEQERNITPDVLEQWIEDVKKIAERVIGLKAIAGKFIRNVQLRKFEWHTAIGLHDAAWTGIVAGSIWAVKGGILSLITTHLRVKTDPVLSVTPFFQHPISETQLKCIVKIQIGKAIIAAFKMLKYWRGGKAEIALTPVSEPENGRHA</sequence>
<accession>A0A150JZR5</accession>
<protein>
    <recommendedName>
        <fullName evidence="3">DUF2953 domain-containing protein</fullName>
    </recommendedName>
</protein>
<gene>
    <name evidence="1" type="ORF">B4099_2675</name>
</gene>
<dbReference type="EMBL" id="LQYI01000118">
    <property type="protein sequence ID" value="KYC62799.1"/>
    <property type="molecule type" value="Genomic_DNA"/>
</dbReference>
<organism evidence="1 2">
    <name type="scientific">Heyndrickxia coagulans</name>
    <name type="common">Weizmannia coagulans</name>
    <dbReference type="NCBI Taxonomy" id="1398"/>
    <lineage>
        <taxon>Bacteria</taxon>
        <taxon>Bacillati</taxon>
        <taxon>Bacillota</taxon>
        <taxon>Bacilli</taxon>
        <taxon>Bacillales</taxon>
        <taxon>Bacillaceae</taxon>
        <taxon>Heyndrickxia</taxon>
    </lineage>
</organism>
<dbReference type="AlphaFoldDB" id="A0A150JZR5"/>
<reference evidence="1 2" key="1">
    <citation type="submission" date="2016-01" db="EMBL/GenBank/DDBJ databases">
        <title>Genome Sequences of Twelve Sporeforming Bacillus Species Isolated from Foods.</title>
        <authorList>
            <person name="Berendsen E.M."/>
            <person name="Wells-Bennik M.H."/>
            <person name="Krawcyk A.O."/>
            <person name="De Jong A."/>
            <person name="Holsappel S."/>
            <person name="Eijlander R.T."/>
            <person name="Kuipers O.P."/>
        </authorList>
    </citation>
    <scope>NUCLEOTIDE SEQUENCE [LARGE SCALE GENOMIC DNA]</scope>
    <source>
        <strain evidence="1 2">B4099</strain>
    </source>
</reference>
<evidence type="ECO:0000313" key="1">
    <source>
        <dbReference type="EMBL" id="KYC62799.1"/>
    </source>
</evidence>
<dbReference type="InterPro" id="IPR021338">
    <property type="entry name" value="DUF2953"/>
</dbReference>
<dbReference type="PATRIC" id="fig|1398.25.peg.938"/>
<evidence type="ECO:0008006" key="3">
    <source>
        <dbReference type="Google" id="ProtNLM"/>
    </source>
</evidence>
<proteinExistence type="predicted"/>
<comment type="caution">
    <text evidence="1">The sequence shown here is derived from an EMBL/GenBank/DDBJ whole genome shotgun (WGS) entry which is preliminary data.</text>
</comment>